<sequence>MSESEEESGHNEYYGNPDLPTAEDDLGFRSYVYAVRKFLTHDDTQPPLTISVEGDWGSGKSSFLLQLEDALRDEGHFTVQFNPWQHDKEEQLWAVFAIQFFDQLTQQLSITQRWKGHVKLYLRRTDWNSSWISIIQNILLGLFALVITIAIPLVVVALGLEVSRSLGVVQSSSLSTVFNAVVYSGSLLLFLTGIVSIWIRIRNELGAGIRKGISRHVDSPDYSDRIPFIKNFRDDFENIVDVYTGDEPVFVFIDDLDRCEDQKAAELMEGINTLISGETPIFFIMAMDRNKVAASVAKKHERSAESQEKRSDVGVSQQNAEISYGNNYLQKFIEISFQVPSPSKDNVEDFVNSLVYTDHDRSETESQEWHKNTENLANFREKLTEMSSLLSKRLNYNPRDIKRFVNMYRFQTLLAKERGIIDRNRGIGIGITVEQLGKFVALSLQKPQFVSDLTNNPEDLSHLQEYALSDSTDGKFDINLSDATRRWKNDEKLLTLLTIGCDGSTPDPYSFENANVEFLLQISPESSLTLSDERRITVRILEPIGEIFGTDERVYTLQKSQIVSLPATNAIPLIERGAARLPEDSQERPSDISVDIEDFEESQSNTFTRTSNNQKIVTIKMIKKYPESILGVDGREYRAERNDVISLPVPDAIPLIERGFAKRLEN</sequence>
<dbReference type="PANTHER" id="PTHR22674">
    <property type="entry name" value="NTPASE, KAP FAMILY P-LOOP DOMAIN-CONTAINING 1"/>
    <property type="match status" value="1"/>
</dbReference>
<evidence type="ECO:0000256" key="1">
    <source>
        <dbReference type="SAM" id="MobiDB-lite"/>
    </source>
</evidence>
<dbReference type="Gene3D" id="3.40.50.300">
    <property type="entry name" value="P-loop containing nucleotide triphosphate hydrolases"/>
    <property type="match status" value="1"/>
</dbReference>
<dbReference type="AlphaFoldDB" id="A0A6B1J0L2"/>
<dbReference type="PANTHER" id="PTHR22674:SF6">
    <property type="entry name" value="NTPASE KAP FAMILY P-LOOP DOMAIN-CONTAINING PROTEIN 1"/>
    <property type="match status" value="1"/>
</dbReference>
<keyword evidence="2" id="KW-1133">Transmembrane helix</keyword>
<feature type="domain" description="KAP NTPase" evidence="3">
    <location>
        <begin position="30"/>
        <end position="406"/>
    </location>
</feature>
<dbReference type="RefSeq" id="WP_159359149.1">
    <property type="nucleotide sequence ID" value="NZ_WMFC01000029.1"/>
</dbReference>
<dbReference type="EMBL" id="WMFC01000029">
    <property type="protein sequence ID" value="MYL69021.1"/>
    <property type="molecule type" value="Genomic_DNA"/>
</dbReference>
<dbReference type="Pfam" id="PF07693">
    <property type="entry name" value="KAP_NTPase"/>
    <property type="match status" value="1"/>
</dbReference>
<accession>A0A6B1J0L2</accession>
<dbReference type="InterPro" id="IPR052754">
    <property type="entry name" value="NTPase_KAP_P-loop"/>
</dbReference>
<proteinExistence type="predicted"/>
<keyword evidence="2" id="KW-0472">Membrane</keyword>
<protein>
    <recommendedName>
        <fullName evidence="3">KAP NTPase domain-containing protein</fullName>
    </recommendedName>
</protein>
<dbReference type="SUPFAM" id="SSF52540">
    <property type="entry name" value="P-loop containing nucleoside triphosphate hydrolases"/>
    <property type="match status" value="1"/>
</dbReference>
<keyword evidence="2" id="KW-0812">Transmembrane</keyword>
<dbReference type="InterPro" id="IPR027417">
    <property type="entry name" value="P-loop_NTPase"/>
</dbReference>
<gene>
    <name evidence="4" type="ORF">GLW30_14955</name>
</gene>
<feature type="transmembrane region" description="Helical" evidence="2">
    <location>
        <begin position="180"/>
        <end position="201"/>
    </location>
</feature>
<evidence type="ECO:0000256" key="2">
    <source>
        <dbReference type="SAM" id="Phobius"/>
    </source>
</evidence>
<feature type="region of interest" description="Disordered" evidence="1">
    <location>
        <begin position="1"/>
        <end position="21"/>
    </location>
</feature>
<dbReference type="Gene3D" id="3.40.5.50">
    <property type="match status" value="1"/>
</dbReference>
<reference evidence="4 5" key="1">
    <citation type="submission" date="2019-11" db="EMBL/GenBank/DDBJ databases">
        <title>Genome sequences of 17 halophilic strains isolated from different environments.</title>
        <authorList>
            <person name="Furrow R.E."/>
        </authorList>
    </citation>
    <scope>NUCLEOTIDE SEQUENCE [LARGE SCALE GENOMIC DNA]</scope>
    <source>
        <strain evidence="4 5">22502_06_Cabo</strain>
    </source>
</reference>
<dbReference type="Proteomes" id="UP000452321">
    <property type="component" value="Unassembled WGS sequence"/>
</dbReference>
<name>A0A6B1J0L2_9EURY</name>
<evidence type="ECO:0000259" key="3">
    <source>
        <dbReference type="Pfam" id="PF07693"/>
    </source>
</evidence>
<feature type="transmembrane region" description="Helical" evidence="2">
    <location>
        <begin position="138"/>
        <end position="160"/>
    </location>
</feature>
<evidence type="ECO:0000313" key="5">
    <source>
        <dbReference type="Proteomes" id="UP000452321"/>
    </source>
</evidence>
<dbReference type="InterPro" id="IPR011646">
    <property type="entry name" value="KAP_P-loop"/>
</dbReference>
<evidence type="ECO:0000313" key="4">
    <source>
        <dbReference type="EMBL" id="MYL69021.1"/>
    </source>
</evidence>
<organism evidence="4 5">
    <name type="scientific">Halorubrum distributum</name>
    <dbReference type="NCBI Taxonomy" id="29283"/>
    <lineage>
        <taxon>Archaea</taxon>
        <taxon>Methanobacteriati</taxon>
        <taxon>Methanobacteriota</taxon>
        <taxon>Stenosarchaea group</taxon>
        <taxon>Halobacteria</taxon>
        <taxon>Halobacteriales</taxon>
        <taxon>Haloferacaceae</taxon>
        <taxon>Halorubrum</taxon>
        <taxon>Halorubrum distributum group</taxon>
    </lineage>
</organism>
<comment type="caution">
    <text evidence="4">The sequence shown here is derived from an EMBL/GenBank/DDBJ whole genome shotgun (WGS) entry which is preliminary data.</text>
</comment>